<gene>
    <name evidence="8" type="ORF">METZ01_LOCUS294423</name>
</gene>
<evidence type="ECO:0000256" key="3">
    <source>
        <dbReference type="ARBA" id="ARBA00022692"/>
    </source>
</evidence>
<dbReference type="EMBL" id="UINC01090005">
    <property type="protein sequence ID" value="SVC41569.1"/>
    <property type="molecule type" value="Genomic_DNA"/>
</dbReference>
<keyword evidence="3" id="KW-0812">Transmembrane</keyword>
<keyword evidence="2" id="KW-0132">Cell division</keyword>
<evidence type="ECO:0000256" key="7">
    <source>
        <dbReference type="SAM" id="Coils"/>
    </source>
</evidence>
<dbReference type="PANTHER" id="PTHR37485">
    <property type="entry name" value="CELL DIVISION PROTEIN FTSB"/>
    <property type="match status" value="1"/>
</dbReference>
<feature type="coiled-coil region" evidence="7">
    <location>
        <begin position="31"/>
        <end position="72"/>
    </location>
</feature>
<dbReference type="AlphaFoldDB" id="A0A382LXT6"/>
<organism evidence="8">
    <name type="scientific">marine metagenome</name>
    <dbReference type="NCBI Taxonomy" id="408172"/>
    <lineage>
        <taxon>unclassified sequences</taxon>
        <taxon>metagenomes</taxon>
        <taxon>ecological metagenomes</taxon>
    </lineage>
</organism>
<keyword evidence="6" id="KW-0131">Cell cycle</keyword>
<evidence type="ECO:0008006" key="9">
    <source>
        <dbReference type="Google" id="ProtNLM"/>
    </source>
</evidence>
<keyword evidence="7" id="KW-0175">Coiled coil</keyword>
<evidence type="ECO:0000256" key="5">
    <source>
        <dbReference type="ARBA" id="ARBA00023136"/>
    </source>
</evidence>
<sequence length="92" mass="10505">MASKLIIAILVVLAVYLQARFWIGEGSFAHVDALTHQLDKKLAENEQKKNRNRVLKAEIIDLREGLDAVEERARTEFGLIKEDETFILLVND</sequence>
<dbReference type="Pfam" id="PF04977">
    <property type="entry name" value="DivIC"/>
    <property type="match status" value="1"/>
</dbReference>
<evidence type="ECO:0000256" key="4">
    <source>
        <dbReference type="ARBA" id="ARBA00022989"/>
    </source>
</evidence>
<dbReference type="GO" id="GO:0043093">
    <property type="term" value="P:FtsZ-dependent cytokinesis"/>
    <property type="evidence" value="ECO:0007669"/>
    <property type="project" value="TreeGrafter"/>
</dbReference>
<dbReference type="GO" id="GO:0030428">
    <property type="term" value="C:cell septum"/>
    <property type="evidence" value="ECO:0007669"/>
    <property type="project" value="TreeGrafter"/>
</dbReference>
<accession>A0A382LXT6</accession>
<dbReference type="InterPro" id="IPR023081">
    <property type="entry name" value="Cell_div_FtsB"/>
</dbReference>
<keyword evidence="1" id="KW-1003">Cell membrane</keyword>
<dbReference type="PANTHER" id="PTHR37485:SF1">
    <property type="entry name" value="CELL DIVISION PROTEIN FTSB"/>
    <property type="match status" value="1"/>
</dbReference>
<evidence type="ECO:0000256" key="1">
    <source>
        <dbReference type="ARBA" id="ARBA00022475"/>
    </source>
</evidence>
<evidence type="ECO:0000256" key="2">
    <source>
        <dbReference type="ARBA" id="ARBA00022618"/>
    </source>
</evidence>
<keyword evidence="5" id="KW-0472">Membrane</keyword>
<proteinExistence type="inferred from homology"/>
<keyword evidence="4" id="KW-1133">Transmembrane helix</keyword>
<reference evidence="8" key="1">
    <citation type="submission" date="2018-05" db="EMBL/GenBank/DDBJ databases">
        <authorList>
            <person name="Lanie J.A."/>
            <person name="Ng W.-L."/>
            <person name="Kazmierczak K.M."/>
            <person name="Andrzejewski T.M."/>
            <person name="Davidsen T.M."/>
            <person name="Wayne K.J."/>
            <person name="Tettelin H."/>
            <person name="Glass J.I."/>
            <person name="Rusch D."/>
            <person name="Podicherti R."/>
            <person name="Tsui H.-C.T."/>
            <person name="Winkler M.E."/>
        </authorList>
    </citation>
    <scope>NUCLEOTIDE SEQUENCE</scope>
</reference>
<dbReference type="HAMAP" id="MF_00599">
    <property type="entry name" value="FtsB"/>
    <property type="match status" value="1"/>
</dbReference>
<protein>
    <recommendedName>
        <fullName evidence="9">Cell division protein FtsB</fullName>
    </recommendedName>
</protein>
<evidence type="ECO:0000256" key="6">
    <source>
        <dbReference type="ARBA" id="ARBA00023306"/>
    </source>
</evidence>
<dbReference type="InterPro" id="IPR007060">
    <property type="entry name" value="FtsL/DivIC"/>
</dbReference>
<name>A0A382LXT6_9ZZZZ</name>
<evidence type="ECO:0000313" key="8">
    <source>
        <dbReference type="EMBL" id="SVC41569.1"/>
    </source>
</evidence>